<dbReference type="RefSeq" id="XP_004831529.1">
    <property type="nucleotide sequence ID" value="XM_004831472.1"/>
</dbReference>
<name>L1L9I5_THEEQ</name>
<evidence type="ECO:0000256" key="1">
    <source>
        <dbReference type="SAM" id="MobiDB-lite"/>
    </source>
</evidence>
<reference evidence="3 4" key="1">
    <citation type="journal article" date="2012" name="BMC Genomics">
        <title>Comparative genomic analysis and phylogenetic position of Theileria equi.</title>
        <authorList>
            <person name="Kappmeyer L.S."/>
            <person name="Thiagarajan M."/>
            <person name="Herndon D.R."/>
            <person name="Ramsay J.D."/>
            <person name="Caler E."/>
            <person name="Djikeng A."/>
            <person name="Gillespie J.J."/>
            <person name="Lau A.O."/>
            <person name="Roalson E.H."/>
            <person name="Silva J.C."/>
            <person name="Silva M.G."/>
            <person name="Suarez C.E."/>
            <person name="Ueti M.W."/>
            <person name="Nene V.M."/>
            <person name="Mealey R.H."/>
            <person name="Knowles D.P."/>
            <person name="Brayton K.A."/>
        </authorList>
    </citation>
    <scope>NUCLEOTIDE SEQUENCE [LARGE SCALE GENOMIC DNA]</scope>
    <source>
        <strain evidence="3 4">WA</strain>
    </source>
</reference>
<feature type="transmembrane region" description="Helical" evidence="2">
    <location>
        <begin position="538"/>
        <end position="557"/>
    </location>
</feature>
<dbReference type="GeneID" id="15805067"/>
<evidence type="ECO:0000256" key="2">
    <source>
        <dbReference type="SAM" id="Phobius"/>
    </source>
</evidence>
<comment type="caution">
    <text evidence="3">The sequence shown here is derived from an EMBL/GenBank/DDBJ whole genome shotgun (WGS) entry which is preliminary data.</text>
</comment>
<keyword evidence="2" id="KW-1133">Transmembrane helix</keyword>
<keyword evidence="4" id="KW-1185">Reference proteome</keyword>
<dbReference type="EMBL" id="ACOU01000007">
    <property type="protein sequence ID" value="EKX72077.1"/>
    <property type="molecule type" value="Genomic_DNA"/>
</dbReference>
<organism evidence="3 4">
    <name type="scientific">Theileria equi strain WA</name>
    <dbReference type="NCBI Taxonomy" id="1537102"/>
    <lineage>
        <taxon>Eukaryota</taxon>
        <taxon>Sar</taxon>
        <taxon>Alveolata</taxon>
        <taxon>Apicomplexa</taxon>
        <taxon>Aconoidasida</taxon>
        <taxon>Piroplasmida</taxon>
        <taxon>Theileriidae</taxon>
        <taxon>Theileria</taxon>
    </lineage>
</organism>
<accession>L1L9I5</accession>
<evidence type="ECO:0000313" key="3">
    <source>
        <dbReference type="EMBL" id="EKX72077.1"/>
    </source>
</evidence>
<dbReference type="Proteomes" id="UP000031512">
    <property type="component" value="Unassembled WGS sequence"/>
</dbReference>
<keyword evidence="2" id="KW-0812">Transmembrane</keyword>
<evidence type="ECO:0000313" key="4">
    <source>
        <dbReference type="Proteomes" id="UP000031512"/>
    </source>
</evidence>
<feature type="compositionally biased region" description="Polar residues" evidence="1">
    <location>
        <begin position="517"/>
        <end position="528"/>
    </location>
</feature>
<dbReference type="KEGG" id="beq:BEWA_045410"/>
<proteinExistence type="predicted"/>
<feature type="region of interest" description="Disordered" evidence="1">
    <location>
        <begin position="495"/>
        <end position="528"/>
    </location>
</feature>
<feature type="compositionally biased region" description="Basic and acidic residues" evidence="1">
    <location>
        <begin position="497"/>
        <end position="516"/>
    </location>
</feature>
<protein>
    <submittedName>
        <fullName evidence="3">Uncharacterized protein</fullName>
    </submittedName>
</protein>
<dbReference type="AlphaFoldDB" id="L1L9I5"/>
<sequence>MVVHQIDIYPDATLEDGIKRSDNDEYDPEYRYYRYTGSSSSFNLSALLYNGKLLPGIPPYIITIENIVTYFKGDKILLIQILASGIGSLYRLNQDVDEDVDKVTFAEFTPRNAHILHDKELGAVLKNITEHGGFNFPELYKRNRSTALQIVGYLDLVFDLERVSLGSNPTIYPSEISKRKIVIKEDKILNGSFKKASHTLVHESFQIKGIKLPNGEYMKVKGGLPTGVFEEFNVYYRDADHTNPLLVELLEFHANDEHVQIAWHLTKNANGKWDLRKICSVIDEATELVQVLQNIVTHNRLLVDKISDESLRTKLGDIRDGLSVDVTQIRGSTGVIQYYSFDGVSIPYKKCKDAVQGYFLVRHATIPHFTLKKIKVAETKELTKDELPPFGTLFGRLNAYYIDYASNNPVLIELECLDHSALEDSPNLVYYYSRNDGDRWMGYRLEIKAYVENNRLKFPDKDALISHIKENGNKIVFEDLKGKLTGKLTKYPSQMNNKREQEDVVKEADEKAEERTSTGSMQNSKHNIQSGESGTIEYGVGVTFGILAICVGIYLLFPSIKRLAHDYSIQKLMYRRYV</sequence>
<dbReference type="VEuPathDB" id="PiroplasmaDB:BEWA_045410"/>
<keyword evidence="2" id="KW-0472">Membrane</keyword>
<gene>
    <name evidence="3" type="ORF">BEWA_045410</name>
</gene>